<reference evidence="1" key="1">
    <citation type="journal article" date="2019" name="Sci. Rep.">
        <title>Draft genome of Tanacetum cinerariifolium, the natural source of mosquito coil.</title>
        <authorList>
            <person name="Yamashiro T."/>
            <person name="Shiraishi A."/>
            <person name="Satake H."/>
            <person name="Nakayama K."/>
        </authorList>
    </citation>
    <scope>NUCLEOTIDE SEQUENCE</scope>
</reference>
<dbReference type="PANTHER" id="PTHR11439:SF483">
    <property type="entry name" value="PEPTIDE SYNTHASE GLIP-LIKE, PUTATIVE (AFU_ORTHOLOGUE AFUA_3G12920)-RELATED"/>
    <property type="match status" value="1"/>
</dbReference>
<dbReference type="EMBL" id="BKCJ010007918">
    <property type="protein sequence ID" value="GEU79662.1"/>
    <property type="molecule type" value="Genomic_DNA"/>
</dbReference>
<protein>
    <submittedName>
        <fullName evidence="1">Uncharacterized mitochondrial protein AtMg00810-like</fullName>
    </submittedName>
</protein>
<proteinExistence type="predicted"/>
<evidence type="ECO:0000313" key="1">
    <source>
        <dbReference type="EMBL" id="GEU79662.1"/>
    </source>
</evidence>
<dbReference type="AlphaFoldDB" id="A0A6L2N3D6"/>
<sequence length="286" mass="33553">MFSVCLCARFQENPKVSHLEAIKSIFRYVRGTQHLGLWYPKDTGVNVLVYANSDHAGDVVDRERTSGIFTFVGSCLTSRFSKKQTSLANSITEFDYFVARRACQQALWMKQAFMDYNITLKESLNEEMQEMRKNYNNCEGDHASKNHVNDDTPMCERHDANYIQFGGYQIQNYQDSYSYQSYYDPNDFGKSLTELNYDVKNDLEDFTRRIRRMRTIHWKLFARDDGKTTGVLPKKKSKTVNQEPQSKTDFEKSITKFLDGQRVSNMFFKNNVNDMIIKMKQNEKNF</sequence>
<accession>A0A6L2N3D6</accession>
<dbReference type="PANTHER" id="PTHR11439">
    <property type="entry name" value="GAG-POL-RELATED RETROTRANSPOSON"/>
    <property type="match status" value="1"/>
</dbReference>
<organism evidence="1">
    <name type="scientific">Tanacetum cinerariifolium</name>
    <name type="common">Dalmatian daisy</name>
    <name type="synonym">Chrysanthemum cinerariifolium</name>
    <dbReference type="NCBI Taxonomy" id="118510"/>
    <lineage>
        <taxon>Eukaryota</taxon>
        <taxon>Viridiplantae</taxon>
        <taxon>Streptophyta</taxon>
        <taxon>Embryophyta</taxon>
        <taxon>Tracheophyta</taxon>
        <taxon>Spermatophyta</taxon>
        <taxon>Magnoliopsida</taxon>
        <taxon>eudicotyledons</taxon>
        <taxon>Gunneridae</taxon>
        <taxon>Pentapetalae</taxon>
        <taxon>asterids</taxon>
        <taxon>campanulids</taxon>
        <taxon>Asterales</taxon>
        <taxon>Asteraceae</taxon>
        <taxon>Asteroideae</taxon>
        <taxon>Anthemideae</taxon>
        <taxon>Anthemidinae</taxon>
        <taxon>Tanacetum</taxon>
    </lineage>
</organism>
<comment type="caution">
    <text evidence="1">The sequence shown here is derived from an EMBL/GenBank/DDBJ whole genome shotgun (WGS) entry which is preliminary data.</text>
</comment>
<name>A0A6L2N3D6_TANCI</name>
<gene>
    <name evidence="1" type="ORF">Tci_051640</name>
</gene>